<reference evidence="1 2" key="1">
    <citation type="submission" date="2023-08" db="EMBL/GenBank/DDBJ databases">
        <title>Black Yeasts Isolated from many extreme environments.</title>
        <authorList>
            <person name="Coleine C."/>
            <person name="Stajich J.E."/>
            <person name="Selbmann L."/>
        </authorList>
    </citation>
    <scope>NUCLEOTIDE SEQUENCE [LARGE SCALE GENOMIC DNA]</scope>
    <source>
        <strain evidence="1 2">CCFEE 5885</strain>
    </source>
</reference>
<dbReference type="PANTHER" id="PTHR14187:SF81">
    <property type="entry name" value="HSP70 FAMILY PROTEIN (AFU_ORTHOLOGUE AFUA_4G14040)"/>
    <property type="match status" value="1"/>
</dbReference>
<evidence type="ECO:0000313" key="2">
    <source>
        <dbReference type="Proteomes" id="UP001345013"/>
    </source>
</evidence>
<dbReference type="Gene3D" id="3.30.420.40">
    <property type="match status" value="2"/>
</dbReference>
<evidence type="ECO:0000313" key="1">
    <source>
        <dbReference type="EMBL" id="KAK5092209.1"/>
    </source>
</evidence>
<proteinExistence type="predicted"/>
<accession>A0ABR0K900</accession>
<dbReference type="CDD" id="cd10170">
    <property type="entry name" value="ASKHA_NBD_HSP70"/>
    <property type="match status" value="1"/>
</dbReference>
<sequence length="463" mass="50810">MSLMCDARDIEVNVTWPGGPGTNQRLEKVPSRFAFAFENEDVKGMEEDCWGFGVPPGARSYGWFKLLLDKARKTEYDVEDVAGELTNGLLELPTDMTAKEVVTAYLTKIYNHCMEMLEQRYTANILITTPIDFWLTVPATWQAGAVDDTKAAAGSAGFGTRDGDTLNVITEPEASGIAILTEQAERNPELIKAGDNAMICDLGGGTQDMQILTIKAVKPQVQLEEAVPGQAGKCGSTFIDQQFYQWMEETFGEAFTNLPKTKIGHGSKFMKDWEGVKAAFTGAAPNKQYYVPLPALGQALGATGDHGVASTAYDFMDNAVVLSGEDVERFFEPVVEKAFDLVDQQVSSLRRRKQGSTKLQIICLCGGLGESIYVWKRFNDFCKDRFKGAVKLFTDKQAWSAVVRGAAIRGLNGNTVLSRKAKRAYGIGVHRPFREGIDQEEDSYHCPVGGKRAVGAVAWFIVV</sequence>
<name>A0ABR0K900_9EURO</name>
<organism evidence="1 2">
    <name type="scientific">Lithohypha guttulata</name>
    <dbReference type="NCBI Taxonomy" id="1690604"/>
    <lineage>
        <taxon>Eukaryota</taxon>
        <taxon>Fungi</taxon>
        <taxon>Dikarya</taxon>
        <taxon>Ascomycota</taxon>
        <taxon>Pezizomycotina</taxon>
        <taxon>Eurotiomycetes</taxon>
        <taxon>Chaetothyriomycetidae</taxon>
        <taxon>Chaetothyriales</taxon>
        <taxon>Trichomeriaceae</taxon>
        <taxon>Lithohypha</taxon>
    </lineage>
</organism>
<keyword evidence="2" id="KW-1185">Reference proteome</keyword>
<dbReference type="EMBL" id="JAVRRG010000062">
    <property type="protein sequence ID" value="KAK5092209.1"/>
    <property type="molecule type" value="Genomic_DNA"/>
</dbReference>
<gene>
    <name evidence="1" type="ORF">LTR24_005460</name>
</gene>
<comment type="caution">
    <text evidence="1">The sequence shown here is derived from an EMBL/GenBank/DDBJ whole genome shotgun (WGS) entry which is preliminary data.</text>
</comment>
<dbReference type="PANTHER" id="PTHR14187">
    <property type="entry name" value="ALPHA KINASE/ELONGATION FACTOR 2 KINASE"/>
    <property type="match status" value="1"/>
</dbReference>
<dbReference type="Gene3D" id="3.90.640.10">
    <property type="entry name" value="Actin, Chain A, domain 4"/>
    <property type="match status" value="1"/>
</dbReference>
<dbReference type="SUPFAM" id="SSF53067">
    <property type="entry name" value="Actin-like ATPase domain"/>
    <property type="match status" value="2"/>
</dbReference>
<dbReference type="InterPro" id="IPR043129">
    <property type="entry name" value="ATPase_NBD"/>
</dbReference>
<protein>
    <submittedName>
        <fullName evidence="1">Uncharacterized protein</fullName>
    </submittedName>
</protein>
<dbReference type="Proteomes" id="UP001345013">
    <property type="component" value="Unassembled WGS sequence"/>
</dbReference>